<dbReference type="OrthoDB" id="5242012at2"/>
<dbReference type="Pfam" id="PF02518">
    <property type="entry name" value="HATPase_c"/>
    <property type="match status" value="1"/>
</dbReference>
<dbReference type="EC" id="2.7.13.3" evidence="2"/>
<dbReference type="InterPro" id="IPR036890">
    <property type="entry name" value="HATPase_C_sf"/>
</dbReference>
<evidence type="ECO:0000259" key="7">
    <source>
        <dbReference type="Pfam" id="PF02518"/>
    </source>
</evidence>
<dbReference type="GO" id="GO:0000160">
    <property type="term" value="P:phosphorelay signal transduction system"/>
    <property type="evidence" value="ECO:0007669"/>
    <property type="project" value="UniProtKB-KW"/>
</dbReference>
<dbReference type="eggNOG" id="COG4585">
    <property type="taxonomic scope" value="Bacteria"/>
</dbReference>
<gene>
    <name evidence="8" type="ordered locus">Xcel_0248</name>
</gene>
<feature type="transmembrane region" description="Helical" evidence="6">
    <location>
        <begin position="126"/>
        <end position="144"/>
    </location>
</feature>
<dbReference type="Proteomes" id="UP000002255">
    <property type="component" value="Chromosome"/>
</dbReference>
<feature type="transmembrane region" description="Helical" evidence="6">
    <location>
        <begin position="151"/>
        <end position="169"/>
    </location>
</feature>
<evidence type="ECO:0000256" key="3">
    <source>
        <dbReference type="ARBA" id="ARBA00022679"/>
    </source>
</evidence>
<dbReference type="SUPFAM" id="SSF55874">
    <property type="entry name" value="ATPase domain of HSP90 chaperone/DNA topoisomerase II/histidine kinase"/>
    <property type="match status" value="1"/>
</dbReference>
<comment type="catalytic activity">
    <reaction evidence="1">
        <text>ATP + protein L-histidine = ADP + protein N-phospho-L-histidine.</text>
        <dbReference type="EC" id="2.7.13.3"/>
    </reaction>
</comment>
<accession>D1BUP6</accession>
<dbReference type="EMBL" id="CP001821">
    <property type="protein sequence ID" value="ACZ29287.1"/>
    <property type="molecule type" value="Genomic_DNA"/>
</dbReference>
<dbReference type="RefSeq" id="WP_012877032.1">
    <property type="nucleotide sequence ID" value="NC_013530.1"/>
</dbReference>
<feature type="transmembrane region" description="Helical" evidence="6">
    <location>
        <begin position="61"/>
        <end position="82"/>
    </location>
</feature>
<dbReference type="KEGG" id="xce:Xcel_0248"/>
<evidence type="ECO:0000313" key="9">
    <source>
        <dbReference type="Proteomes" id="UP000002255"/>
    </source>
</evidence>
<dbReference type="InterPro" id="IPR050482">
    <property type="entry name" value="Sensor_HK_TwoCompSys"/>
</dbReference>
<sequence length="470" mass="49019">MPAVATVAARSALVLAGVVAALVASVVAHGWEGSLLVPDLVAAIAFVVLAARAWPDGRPTFWLALAFTVAWIAGTLVAYGLYWHRGFLVHLLLSFPRAWPGRRLHRLAIAGGYAASVTPFVWSSDAAAVVLAAALASVAAFSWQGDRPGRVVRWCSLAFAVVVVVGSGARSVVPQGRAVEPVFWAYALVVTATAVVLGLGLRRADPARVADLVVELGGLTGRDDATASVARSLSDVLGAPVAEDDPLVARTVDIARRMTATHRALEDETRRRLGEVEASRRRLLAAGDDERRHLQERLQQQVIEPLGELERRIRDSPTGAGASLDGAGALVRRAIGEVGETAAGLGPRALEAGLEAALRPLTVSGPVSVHLSIVAERFAPEIEAAAYYVCAECLVNAFKHAGAATVVIVARRDGSRFEVSVSDDGAGGADLDAGSGLRGLRDRVDSLGGGVEIVSPPGAGTTVRAWMPVS</sequence>
<keyword evidence="3" id="KW-0808">Transferase</keyword>
<evidence type="ECO:0000313" key="8">
    <source>
        <dbReference type="EMBL" id="ACZ29287.1"/>
    </source>
</evidence>
<dbReference type="GO" id="GO:0004673">
    <property type="term" value="F:protein histidine kinase activity"/>
    <property type="evidence" value="ECO:0007669"/>
    <property type="project" value="UniProtKB-EC"/>
</dbReference>
<dbReference type="CDD" id="cd16917">
    <property type="entry name" value="HATPase_UhpB-NarQ-NarX-like"/>
    <property type="match status" value="1"/>
</dbReference>
<proteinExistence type="predicted"/>
<feature type="domain" description="Histidine kinase/HSP90-like ATPase" evidence="7">
    <location>
        <begin position="385"/>
        <end position="469"/>
    </location>
</feature>
<evidence type="ECO:0000256" key="2">
    <source>
        <dbReference type="ARBA" id="ARBA00012438"/>
    </source>
</evidence>
<dbReference type="STRING" id="446471.Xcel_0248"/>
<protein>
    <recommendedName>
        <fullName evidence="2">histidine kinase</fullName>
        <ecNumber evidence="2">2.7.13.3</ecNumber>
    </recommendedName>
</protein>
<dbReference type="PANTHER" id="PTHR24421">
    <property type="entry name" value="NITRATE/NITRITE SENSOR PROTEIN NARX-RELATED"/>
    <property type="match status" value="1"/>
</dbReference>
<keyword evidence="6" id="KW-0472">Membrane</keyword>
<keyword evidence="4 8" id="KW-0418">Kinase</keyword>
<keyword evidence="6" id="KW-1133">Transmembrane helix</keyword>
<dbReference type="Gene3D" id="3.30.565.10">
    <property type="entry name" value="Histidine kinase-like ATPase, C-terminal domain"/>
    <property type="match status" value="1"/>
</dbReference>
<dbReference type="PANTHER" id="PTHR24421:SF10">
    <property type="entry name" value="NITRATE_NITRITE SENSOR PROTEIN NARQ"/>
    <property type="match status" value="1"/>
</dbReference>
<evidence type="ECO:0000256" key="5">
    <source>
        <dbReference type="ARBA" id="ARBA00023012"/>
    </source>
</evidence>
<reference evidence="9" key="1">
    <citation type="submission" date="2009-11" db="EMBL/GenBank/DDBJ databases">
        <title>The complete chromosome of Xylanimonas cellulosilytica DSM 15894.</title>
        <authorList>
            <consortium name="US DOE Joint Genome Institute (JGI-PGF)"/>
            <person name="Lucas S."/>
            <person name="Copeland A."/>
            <person name="Lapidus A."/>
            <person name="Glavina del Rio T."/>
            <person name="Dalin E."/>
            <person name="Tice H."/>
            <person name="Bruce D."/>
            <person name="Goodwin L."/>
            <person name="Pitluck S."/>
            <person name="Kyrpides N."/>
            <person name="Mavromatis K."/>
            <person name="Ivanova N."/>
            <person name="Mikhailova N."/>
            <person name="Foster B."/>
            <person name="Clum A."/>
            <person name="Brettin T."/>
            <person name="Detter J.C."/>
            <person name="Han C."/>
            <person name="Larimer F."/>
            <person name="Land M."/>
            <person name="Hauser L."/>
            <person name="Markowitz V."/>
            <person name="Cheng J.F."/>
            <person name="Hugenholtz P."/>
            <person name="Woyke T."/>
            <person name="Wu D."/>
            <person name="Gehrich-Schroeter G."/>
            <person name="Schneider S."/>
            <person name="Pukall S.R."/>
            <person name="Klenk H.P."/>
            <person name="Eisen J.A."/>
        </authorList>
    </citation>
    <scope>NUCLEOTIDE SEQUENCE [LARGE SCALE GENOMIC DNA]</scope>
    <source>
        <strain evidence="9">DSM 15894 / CECT 5975 / LMG 20990 / XIL07</strain>
    </source>
</reference>
<keyword evidence="6" id="KW-0812">Transmembrane</keyword>
<evidence type="ECO:0000256" key="1">
    <source>
        <dbReference type="ARBA" id="ARBA00000085"/>
    </source>
</evidence>
<keyword evidence="5" id="KW-0902">Two-component regulatory system</keyword>
<keyword evidence="9" id="KW-1185">Reference proteome</keyword>
<dbReference type="InterPro" id="IPR003594">
    <property type="entry name" value="HATPase_dom"/>
</dbReference>
<dbReference type="HOGENOM" id="CLU_021898_2_0_11"/>
<evidence type="ECO:0000256" key="6">
    <source>
        <dbReference type="SAM" id="Phobius"/>
    </source>
</evidence>
<name>D1BUP6_XYLCX</name>
<feature type="transmembrane region" description="Helical" evidence="6">
    <location>
        <begin position="36"/>
        <end position="54"/>
    </location>
</feature>
<organism evidence="8 9">
    <name type="scientific">Xylanimonas cellulosilytica (strain DSM 15894 / JCM 12276 / CECT 5975 / KCTC 9989 / LMG 20990 / NBRC 107835 / XIL07)</name>
    <dbReference type="NCBI Taxonomy" id="446471"/>
    <lineage>
        <taxon>Bacteria</taxon>
        <taxon>Bacillati</taxon>
        <taxon>Actinomycetota</taxon>
        <taxon>Actinomycetes</taxon>
        <taxon>Micrococcales</taxon>
        <taxon>Promicromonosporaceae</taxon>
        <taxon>Xylanimonas</taxon>
    </lineage>
</organism>
<dbReference type="AlphaFoldDB" id="D1BUP6"/>
<evidence type="ECO:0000256" key="4">
    <source>
        <dbReference type="ARBA" id="ARBA00022777"/>
    </source>
</evidence>
<reference evidence="8 9" key="2">
    <citation type="journal article" date="2010" name="Stand. Genomic Sci.">
        <title>Complete genome sequence of Xylanimonas cellulosilytica type strain (XIL07).</title>
        <authorList>
            <person name="Foster B."/>
            <person name="Pukall R."/>
            <person name="Abt B."/>
            <person name="Nolan M."/>
            <person name="Glavina Del Rio T."/>
            <person name="Chen F."/>
            <person name="Lucas S."/>
            <person name="Tice H."/>
            <person name="Pitluck S."/>
            <person name="Cheng J.-F."/>
            <person name="Chertkov O."/>
            <person name="Brettin T."/>
            <person name="Han C."/>
            <person name="Detter J.C."/>
            <person name="Bruce D."/>
            <person name="Goodwin L."/>
            <person name="Ivanova N."/>
            <person name="Mavromatis K."/>
            <person name="Pati A."/>
            <person name="Mikhailova N."/>
            <person name="Chen A."/>
            <person name="Palaniappan K."/>
            <person name="Land M."/>
            <person name="Hauser L."/>
            <person name="Chang Y.-J."/>
            <person name="Jeffries C.D."/>
            <person name="Chain P."/>
            <person name="Rohde M."/>
            <person name="Goeker M."/>
            <person name="Bristow J."/>
            <person name="Eisen J.A."/>
            <person name="Markowitz V."/>
            <person name="Hugenholtz P."/>
            <person name="Kyrpides N.C."/>
            <person name="Klenk H.-P."/>
            <person name="Lapidus A."/>
        </authorList>
    </citation>
    <scope>NUCLEOTIDE SEQUENCE [LARGE SCALE GENOMIC DNA]</scope>
    <source>
        <strain evidence="9">DSM 15894 / CECT 5975 / LMG 20990 / XIL07</strain>
    </source>
</reference>
<feature type="transmembrane region" description="Helical" evidence="6">
    <location>
        <begin position="181"/>
        <end position="201"/>
    </location>
</feature>